<reference evidence="1" key="1">
    <citation type="submission" date="2020-12" db="EMBL/GenBank/DDBJ databases">
        <title>Ramlibacter sp. nov., isolated from a freshwater alga, Cryptomonas.</title>
        <authorList>
            <person name="Kim H.M."/>
            <person name="Jeon C.O."/>
        </authorList>
    </citation>
    <scope>NUCLEOTIDE SEQUENCE</scope>
    <source>
        <strain evidence="1">CrO1</strain>
    </source>
</reference>
<evidence type="ECO:0000313" key="1">
    <source>
        <dbReference type="EMBL" id="MBK0392180.1"/>
    </source>
</evidence>
<dbReference type="Pfam" id="PF07040">
    <property type="entry name" value="DUF1326"/>
    <property type="match status" value="1"/>
</dbReference>
<accession>A0A934PX84</accession>
<organism evidence="1 2">
    <name type="scientific">Ramlibacter algicola</name>
    <dbReference type="NCBI Taxonomy" id="2795217"/>
    <lineage>
        <taxon>Bacteria</taxon>
        <taxon>Pseudomonadati</taxon>
        <taxon>Pseudomonadota</taxon>
        <taxon>Betaproteobacteria</taxon>
        <taxon>Burkholderiales</taxon>
        <taxon>Comamonadaceae</taxon>
        <taxon>Ramlibacter</taxon>
    </lineage>
</organism>
<evidence type="ECO:0000313" key="2">
    <source>
        <dbReference type="Proteomes" id="UP000617041"/>
    </source>
</evidence>
<sequence length="204" mass="21592">MASWKIKGQYMETCNCTMLCPCIWSNLAAQPTEGACEAAVALRIDEGSKDGVKLDGVCFVVMLHSPGPMGQGNMTVGLIVDDKASDQQVDAIRTIATGEAGGPMAALAPLVGKVAGIEKRPIRFTQDGLKFSLTAGELVDQACEGLESMVQPGQAIAIDNVAHPINSRLSLAKATRSKFHAFGVDWEDVTGTRNGHFAPFAWQG</sequence>
<dbReference type="AlphaFoldDB" id="A0A934PX84"/>
<keyword evidence="2" id="KW-1185">Reference proteome</keyword>
<proteinExistence type="predicted"/>
<protein>
    <submittedName>
        <fullName evidence="1">DUF1326 domain-containing protein</fullName>
    </submittedName>
</protein>
<name>A0A934PX84_9BURK</name>
<dbReference type="EMBL" id="JAEDAO010000001">
    <property type="protein sequence ID" value="MBK0392180.1"/>
    <property type="molecule type" value="Genomic_DNA"/>
</dbReference>
<dbReference type="Proteomes" id="UP000617041">
    <property type="component" value="Unassembled WGS sequence"/>
</dbReference>
<comment type="caution">
    <text evidence="1">The sequence shown here is derived from an EMBL/GenBank/DDBJ whole genome shotgun (WGS) entry which is preliminary data.</text>
</comment>
<gene>
    <name evidence="1" type="ORF">I8E28_06220</name>
</gene>
<dbReference type="InterPro" id="IPR009758">
    <property type="entry name" value="DUF1326"/>
</dbReference>
<dbReference type="RefSeq" id="WP_200787129.1">
    <property type="nucleotide sequence ID" value="NZ_JAEDAO010000001.1"/>
</dbReference>